<dbReference type="Proteomes" id="UP001168338">
    <property type="component" value="Unassembled WGS sequence"/>
</dbReference>
<dbReference type="InterPro" id="IPR000014">
    <property type="entry name" value="PAS"/>
</dbReference>
<sequence>MADNGDAVGSHEPSFESVQDTGSGQDDMQLLVQGLDAVSLPMHLIDKDYRITFINQAAADLLGMKKEQAIGRKCHELYKTANCNTHECPCRVAMEKNTTYRCDNTCGDLIIDCTGAPLKDEYGMIIGAIEYFPDVTGQKNAVKDILRVAGEAEKGNLSARTDLALHEGDFLEMAKGINTILDAVIGPLNVAADYVDRFSNGDVPEKITDEYHGDFNVIKNNLNQCIDGLQGLVEANRSLQRMAVNDHTLRMTGKYRGVFAEVATAVNAVQDRVNHVAGSIDKISHGDLSELEEYRQVKRRSEQDRIVPGFIRTLEALQGLTSDANMLAKAGVEGRLQTRADASKHEGEYRTIVAGVNDTLDAVIGPLNVAADYVDRISNGNIPPKITDSYNGDFNAIKNNLNACIDAVNLLVADANMLAKAGVEGRLNTRADASKHKGDFAKIVEGVNDTLDAVIGPLNIAADFIGDVAMGKDIEKITGEYHGDYARIKDSINKCHEVLYGLLGEVATLTQAAVNGKLEIRGNVEKFDGAWTQLVGGVNDTLDAVVGPINEAMRVSEAYADGNFAARVDEKLHVAGDFIAFKEALNNIGIQVSKTVLEINRAIEQVEEGTNEASKGSDEIAKAAEQVAITSQRCADLSKQLLGQIETIDRQVADLSASNEEIASTSQDVLDRARNAAQRGQEAQKLGQDAKNKMSLVERIAEQSVAEIEQLNGQMREINNIVKLITDIANQVNLLALNAAIEAARAGEHGRGFAVVAGEVRNLAGEAKSATGHIEKAIGGIQVSSEKTAAAIKSAHDEIGSGVASVNNAIESLDGIITEAEVVAHGIGEIAKATEDQANVTNQVGQGMAEGTKVTKENQAQVEDLAALAEEASASTEEIGSAAHELNAMARSLKQTMGKFRV</sequence>
<evidence type="ECO:0000259" key="5">
    <source>
        <dbReference type="PROSITE" id="PS50111"/>
    </source>
</evidence>
<evidence type="ECO:0000259" key="7">
    <source>
        <dbReference type="PROSITE" id="PS50885"/>
    </source>
</evidence>
<evidence type="ECO:0000256" key="3">
    <source>
        <dbReference type="PROSITE-ProRule" id="PRU00284"/>
    </source>
</evidence>
<dbReference type="InterPro" id="IPR003660">
    <property type="entry name" value="HAMP_dom"/>
</dbReference>
<comment type="similarity">
    <text evidence="2">Belongs to the methyl-accepting chemotaxis (MCP) protein family.</text>
</comment>
<dbReference type="SMART" id="SM00283">
    <property type="entry name" value="MA"/>
    <property type="match status" value="1"/>
</dbReference>
<name>A0ABT8M7I4_9EURY</name>
<evidence type="ECO:0000256" key="1">
    <source>
        <dbReference type="ARBA" id="ARBA00022500"/>
    </source>
</evidence>
<dbReference type="InterPro" id="IPR051310">
    <property type="entry name" value="MCP_chemotaxis"/>
</dbReference>
<dbReference type="SMART" id="SM00304">
    <property type="entry name" value="HAMP"/>
    <property type="match status" value="4"/>
</dbReference>
<gene>
    <name evidence="8" type="ORF">FGU65_03090</name>
</gene>
<dbReference type="Pfam" id="PF18947">
    <property type="entry name" value="HAMP_2"/>
    <property type="match status" value="4"/>
</dbReference>
<evidence type="ECO:0000256" key="4">
    <source>
        <dbReference type="SAM" id="MobiDB-lite"/>
    </source>
</evidence>
<dbReference type="Pfam" id="PF13426">
    <property type="entry name" value="PAS_9"/>
    <property type="match status" value="1"/>
</dbReference>
<dbReference type="CDD" id="cd00130">
    <property type="entry name" value="PAS"/>
    <property type="match status" value="1"/>
</dbReference>
<accession>A0ABT8M7I4</accession>
<protein>
    <submittedName>
        <fullName evidence="8">PAS domain-containing protein</fullName>
    </submittedName>
</protein>
<comment type="caution">
    <text evidence="8">The sequence shown here is derived from an EMBL/GenBank/DDBJ whole genome shotgun (WGS) entry which is preliminary data.</text>
</comment>
<feature type="domain" description="HAMP" evidence="7">
    <location>
        <begin position="182"/>
        <end position="234"/>
    </location>
</feature>
<feature type="domain" description="Methyl-accepting transducer" evidence="5">
    <location>
        <begin position="616"/>
        <end position="852"/>
    </location>
</feature>
<keyword evidence="1" id="KW-0145">Chemotaxis</keyword>
<feature type="region of interest" description="Disordered" evidence="4">
    <location>
        <begin position="1"/>
        <end position="23"/>
    </location>
</feature>
<dbReference type="SUPFAM" id="SSF58104">
    <property type="entry name" value="Methyl-accepting chemotaxis protein (MCP) signaling domain"/>
    <property type="match status" value="2"/>
</dbReference>
<dbReference type="InterPro" id="IPR004089">
    <property type="entry name" value="MCPsignal_dom"/>
</dbReference>
<evidence type="ECO:0000259" key="6">
    <source>
        <dbReference type="PROSITE" id="PS50112"/>
    </source>
</evidence>
<evidence type="ECO:0000313" key="9">
    <source>
        <dbReference type="Proteomes" id="UP001168338"/>
    </source>
</evidence>
<dbReference type="Pfam" id="PF00015">
    <property type="entry name" value="MCPsignal"/>
    <property type="match status" value="1"/>
</dbReference>
<dbReference type="SMART" id="SM00091">
    <property type="entry name" value="PAS"/>
    <property type="match status" value="1"/>
</dbReference>
<dbReference type="PROSITE" id="PS50111">
    <property type="entry name" value="CHEMOTAXIS_TRANSDUC_2"/>
    <property type="match status" value="1"/>
</dbReference>
<dbReference type="SUPFAM" id="SSF55785">
    <property type="entry name" value="PYP-like sensor domain (PAS domain)"/>
    <property type="match status" value="1"/>
</dbReference>
<proteinExistence type="inferred from homology"/>
<evidence type="ECO:0000256" key="2">
    <source>
        <dbReference type="ARBA" id="ARBA00029447"/>
    </source>
</evidence>
<dbReference type="PROSITE" id="PS50885">
    <property type="entry name" value="HAMP"/>
    <property type="match status" value="1"/>
</dbReference>
<dbReference type="Gene3D" id="3.30.450.20">
    <property type="entry name" value="PAS domain"/>
    <property type="match status" value="1"/>
</dbReference>
<dbReference type="InterPro" id="IPR035965">
    <property type="entry name" value="PAS-like_dom_sf"/>
</dbReference>
<dbReference type="Gene3D" id="1.10.287.950">
    <property type="entry name" value="Methyl-accepting chemotaxis protein"/>
    <property type="match status" value="1"/>
</dbReference>
<reference evidence="8" key="1">
    <citation type="submission" date="2019-05" db="EMBL/GenBank/DDBJ databases">
        <title>Methanoculleus sp. FWC-SCC1, a methanogenic archaeon isolated from deep marine cold seep.</title>
        <authorList>
            <person name="Chen Y.-W."/>
            <person name="Chen S.-C."/>
            <person name="Teng N.-H."/>
            <person name="Lai M.-C."/>
        </authorList>
    </citation>
    <scope>NUCLEOTIDE SEQUENCE</scope>
    <source>
        <strain evidence="8">FWC-SCC1</strain>
    </source>
</reference>
<dbReference type="Gene3D" id="1.20.120.1530">
    <property type="match status" value="3"/>
</dbReference>
<dbReference type="PANTHER" id="PTHR43531">
    <property type="entry name" value="PROTEIN ICFG"/>
    <property type="match status" value="1"/>
</dbReference>
<keyword evidence="3" id="KW-0807">Transducer</keyword>
<dbReference type="PANTHER" id="PTHR43531:SF11">
    <property type="entry name" value="METHYL-ACCEPTING CHEMOTAXIS PROTEIN 3"/>
    <property type="match status" value="1"/>
</dbReference>
<dbReference type="RefSeq" id="WP_301662973.1">
    <property type="nucleotide sequence ID" value="NZ_VCYH01000002.1"/>
</dbReference>
<dbReference type="PROSITE" id="PS50112">
    <property type="entry name" value="PAS"/>
    <property type="match status" value="1"/>
</dbReference>
<feature type="domain" description="PAS" evidence="6">
    <location>
        <begin position="27"/>
        <end position="72"/>
    </location>
</feature>
<organism evidence="8 9">
    <name type="scientific">Methanoculleus frigidifontis</name>
    <dbReference type="NCBI Taxonomy" id="2584085"/>
    <lineage>
        <taxon>Archaea</taxon>
        <taxon>Methanobacteriati</taxon>
        <taxon>Methanobacteriota</taxon>
        <taxon>Stenosarchaea group</taxon>
        <taxon>Methanomicrobia</taxon>
        <taxon>Methanomicrobiales</taxon>
        <taxon>Methanomicrobiaceae</taxon>
        <taxon>Methanoculleus</taxon>
    </lineage>
</organism>
<dbReference type="CDD" id="cd11386">
    <property type="entry name" value="MCP_signal"/>
    <property type="match status" value="1"/>
</dbReference>
<dbReference type="EMBL" id="VCYH01000002">
    <property type="protein sequence ID" value="MDN7023886.1"/>
    <property type="molecule type" value="Genomic_DNA"/>
</dbReference>
<evidence type="ECO:0000313" key="8">
    <source>
        <dbReference type="EMBL" id="MDN7023886.1"/>
    </source>
</evidence>
<keyword evidence="9" id="KW-1185">Reference proteome</keyword>